<name>A0AAN8YA51_SOLBU</name>
<sequence>MRRTQENINNRTKQNMPHTEGSKSIATLMDEKAVNDSAKVIDMINEKMSNSERSTDQDSHRVAWKCDVYSHVMK</sequence>
<keyword evidence="3" id="KW-1185">Reference proteome</keyword>
<evidence type="ECO:0000256" key="1">
    <source>
        <dbReference type="SAM" id="MobiDB-lite"/>
    </source>
</evidence>
<reference evidence="2 3" key="1">
    <citation type="submission" date="2024-02" db="EMBL/GenBank/DDBJ databases">
        <title>de novo genome assembly of Solanum bulbocastanum strain 11H21.</title>
        <authorList>
            <person name="Hosaka A.J."/>
        </authorList>
    </citation>
    <scope>NUCLEOTIDE SEQUENCE [LARGE SCALE GENOMIC DNA]</scope>
    <source>
        <tissue evidence="2">Young leaves</tissue>
    </source>
</reference>
<feature type="region of interest" description="Disordered" evidence="1">
    <location>
        <begin position="1"/>
        <end position="23"/>
    </location>
</feature>
<accession>A0AAN8YA51</accession>
<comment type="caution">
    <text evidence="2">The sequence shown here is derived from an EMBL/GenBank/DDBJ whole genome shotgun (WGS) entry which is preliminary data.</text>
</comment>
<dbReference type="AlphaFoldDB" id="A0AAN8YA51"/>
<organism evidence="2 3">
    <name type="scientific">Solanum bulbocastanum</name>
    <name type="common">Wild potato</name>
    <dbReference type="NCBI Taxonomy" id="147425"/>
    <lineage>
        <taxon>Eukaryota</taxon>
        <taxon>Viridiplantae</taxon>
        <taxon>Streptophyta</taxon>
        <taxon>Embryophyta</taxon>
        <taxon>Tracheophyta</taxon>
        <taxon>Spermatophyta</taxon>
        <taxon>Magnoliopsida</taxon>
        <taxon>eudicotyledons</taxon>
        <taxon>Gunneridae</taxon>
        <taxon>Pentapetalae</taxon>
        <taxon>asterids</taxon>
        <taxon>lamiids</taxon>
        <taxon>Solanales</taxon>
        <taxon>Solanaceae</taxon>
        <taxon>Solanoideae</taxon>
        <taxon>Solaneae</taxon>
        <taxon>Solanum</taxon>
    </lineage>
</organism>
<protein>
    <submittedName>
        <fullName evidence="2">Uncharacterized protein</fullName>
    </submittedName>
</protein>
<dbReference type="Proteomes" id="UP001371456">
    <property type="component" value="Unassembled WGS sequence"/>
</dbReference>
<dbReference type="EMBL" id="JBANQN010000007">
    <property type="protein sequence ID" value="KAK6784151.1"/>
    <property type="molecule type" value="Genomic_DNA"/>
</dbReference>
<evidence type="ECO:0000313" key="3">
    <source>
        <dbReference type="Proteomes" id="UP001371456"/>
    </source>
</evidence>
<gene>
    <name evidence="2" type="ORF">RDI58_017605</name>
</gene>
<evidence type="ECO:0000313" key="2">
    <source>
        <dbReference type="EMBL" id="KAK6784151.1"/>
    </source>
</evidence>
<proteinExistence type="predicted"/>